<feature type="transmembrane region" description="Helical" evidence="5">
    <location>
        <begin position="346"/>
        <end position="364"/>
    </location>
</feature>
<evidence type="ECO:0000313" key="7">
    <source>
        <dbReference type="EMBL" id="KAF9885035.1"/>
    </source>
</evidence>
<keyword evidence="8" id="KW-1185">Reference proteome</keyword>
<feature type="transmembrane region" description="Helical" evidence="5">
    <location>
        <begin position="240"/>
        <end position="259"/>
    </location>
</feature>
<evidence type="ECO:0000256" key="4">
    <source>
        <dbReference type="ARBA" id="ARBA00023136"/>
    </source>
</evidence>
<dbReference type="PANTHER" id="PTHR23501">
    <property type="entry name" value="MAJOR FACILITATOR SUPERFAMILY"/>
    <property type="match status" value="1"/>
</dbReference>
<evidence type="ECO:0000313" key="8">
    <source>
        <dbReference type="Proteomes" id="UP001194746"/>
    </source>
</evidence>
<evidence type="ECO:0000259" key="6">
    <source>
        <dbReference type="PROSITE" id="PS50850"/>
    </source>
</evidence>
<dbReference type="GO" id="GO:0000329">
    <property type="term" value="C:fungal-type vacuole membrane"/>
    <property type="evidence" value="ECO:0007669"/>
    <property type="project" value="TreeGrafter"/>
</dbReference>
<dbReference type="PANTHER" id="PTHR23501:SF33">
    <property type="entry name" value="MAJOR FACILITATOR SUPERFAMILY (MFS) PROFILE DOMAIN-CONTAINING PROTEIN"/>
    <property type="match status" value="1"/>
</dbReference>
<sequence length="562" mass="59932">MAQPPSDDYSYGDDDNDHNEKQGVFGILAVLFMGVFISQADTSLILATYGPIASEFNRLKDASWLLSSYILAMCVAQPLYGKLSDIFGRKFMIQVSYALFAGGSAICGICQSLPQLVIARSIQGLGGAGMVCLVSILITGTYSYAPIRDTVLPLTNRADLVPLRDVAAYRSYINIAQTVGRSSGGAIGGYLTQAIGWRWTLSGQGPLTLIAMALVALKLPETRSKHHLEASSLSTALRRVDFAGAALMSGTILSLLLILDMGGDRIAWTSPVIVLLFCPAALCAGGFYLIERSWAKEPIFPLHLLSHYEVLTSYSLLVLQNASQTALMLFIPLYFQVSKGSSPGEAGAYMIPSIVGNTVGSLLTGGFIKRHGVYKLPIVLSSISSGVCFVLLMVWWHGNTPAWQSLFVFPGGLATGMAHSALFVAVAAGVGEEQMAIAGSGLYLSGSIGGVAGLSVASAVFQSQLRGNLQKAVEDIPDGQEIARKALLDINFVRNLTGQVQALVVNAYISSIQRVFLMGLCIADSVGDIRPFNEDVPRNLHGNFVSRLSAWEVPVSRSSSVD</sequence>
<feature type="transmembrane region" description="Helical" evidence="5">
    <location>
        <begin position="92"/>
        <end position="113"/>
    </location>
</feature>
<evidence type="ECO:0000256" key="5">
    <source>
        <dbReference type="SAM" id="Phobius"/>
    </source>
</evidence>
<accession>A0AAD4CEI0</accession>
<evidence type="ECO:0000256" key="3">
    <source>
        <dbReference type="ARBA" id="ARBA00022989"/>
    </source>
</evidence>
<feature type="transmembrane region" description="Helical" evidence="5">
    <location>
        <begin position="265"/>
        <end position="290"/>
    </location>
</feature>
<evidence type="ECO:0000256" key="1">
    <source>
        <dbReference type="ARBA" id="ARBA00004141"/>
    </source>
</evidence>
<reference evidence="7" key="1">
    <citation type="journal article" date="2019" name="Beilstein J. Org. Chem.">
        <title>Nanangenines: drimane sesquiterpenoids as the dominant metabolite cohort of a novel Australian fungus, Aspergillus nanangensis.</title>
        <authorList>
            <person name="Lacey H.J."/>
            <person name="Gilchrist C.L.M."/>
            <person name="Crombie A."/>
            <person name="Kalaitzis J.A."/>
            <person name="Vuong D."/>
            <person name="Rutledge P.J."/>
            <person name="Turner P."/>
            <person name="Pitt J.I."/>
            <person name="Lacey E."/>
            <person name="Chooi Y.H."/>
            <person name="Piggott A.M."/>
        </authorList>
    </citation>
    <scope>NUCLEOTIDE SEQUENCE</scope>
    <source>
        <strain evidence="7">MST-FP2251</strain>
    </source>
</reference>
<feature type="transmembrane region" description="Helical" evidence="5">
    <location>
        <begin position="442"/>
        <end position="461"/>
    </location>
</feature>
<feature type="transmembrane region" description="Helical" evidence="5">
    <location>
        <begin position="311"/>
        <end position="334"/>
    </location>
</feature>
<evidence type="ECO:0000256" key="2">
    <source>
        <dbReference type="ARBA" id="ARBA00022692"/>
    </source>
</evidence>
<comment type="subcellular location">
    <subcellularLocation>
        <location evidence="1">Membrane</location>
        <topology evidence="1">Multi-pass membrane protein</topology>
    </subcellularLocation>
</comment>
<protein>
    <recommendedName>
        <fullName evidence="6">Major facilitator superfamily (MFS) profile domain-containing protein</fullName>
    </recommendedName>
</protein>
<dbReference type="SUPFAM" id="SSF103473">
    <property type="entry name" value="MFS general substrate transporter"/>
    <property type="match status" value="1"/>
</dbReference>
<feature type="domain" description="Major facilitator superfamily (MFS) profile" evidence="6">
    <location>
        <begin position="27"/>
        <end position="525"/>
    </location>
</feature>
<gene>
    <name evidence="7" type="ORF">FE257_000766</name>
</gene>
<feature type="transmembrane region" description="Helical" evidence="5">
    <location>
        <begin position="408"/>
        <end position="430"/>
    </location>
</feature>
<reference evidence="7" key="2">
    <citation type="submission" date="2020-02" db="EMBL/GenBank/DDBJ databases">
        <authorList>
            <person name="Gilchrist C.L.M."/>
            <person name="Chooi Y.-H."/>
        </authorList>
    </citation>
    <scope>NUCLEOTIDE SEQUENCE</scope>
    <source>
        <strain evidence="7">MST-FP2251</strain>
    </source>
</reference>
<dbReference type="InterPro" id="IPR011701">
    <property type="entry name" value="MFS"/>
</dbReference>
<feature type="transmembrane region" description="Helical" evidence="5">
    <location>
        <begin position="125"/>
        <end position="145"/>
    </location>
</feature>
<dbReference type="Proteomes" id="UP001194746">
    <property type="component" value="Unassembled WGS sequence"/>
</dbReference>
<feature type="transmembrane region" description="Helical" evidence="5">
    <location>
        <begin position="62"/>
        <end position="80"/>
    </location>
</feature>
<proteinExistence type="predicted"/>
<dbReference type="Pfam" id="PF07690">
    <property type="entry name" value="MFS_1"/>
    <property type="match status" value="2"/>
</dbReference>
<name>A0AAD4CEI0_ASPNN</name>
<keyword evidence="4 5" id="KW-0472">Membrane</keyword>
<dbReference type="AlphaFoldDB" id="A0AAD4CEI0"/>
<dbReference type="Gene3D" id="1.20.1250.20">
    <property type="entry name" value="MFS general substrate transporter like domains"/>
    <property type="match status" value="2"/>
</dbReference>
<comment type="caution">
    <text evidence="7">The sequence shown here is derived from an EMBL/GenBank/DDBJ whole genome shotgun (WGS) entry which is preliminary data.</text>
</comment>
<organism evidence="7 8">
    <name type="scientific">Aspergillus nanangensis</name>
    <dbReference type="NCBI Taxonomy" id="2582783"/>
    <lineage>
        <taxon>Eukaryota</taxon>
        <taxon>Fungi</taxon>
        <taxon>Dikarya</taxon>
        <taxon>Ascomycota</taxon>
        <taxon>Pezizomycotina</taxon>
        <taxon>Eurotiomycetes</taxon>
        <taxon>Eurotiomycetidae</taxon>
        <taxon>Eurotiales</taxon>
        <taxon>Aspergillaceae</taxon>
        <taxon>Aspergillus</taxon>
        <taxon>Aspergillus subgen. Circumdati</taxon>
    </lineage>
</organism>
<dbReference type="InterPro" id="IPR020846">
    <property type="entry name" value="MFS_dom"/>
</dbReference>
<dbReference type="GO" id="GO:0015174">
    <property type="term" value="F:basic amino acid transmembrane transporter activity"/>
    <property type="evidence" value="ECO:0007669"/>
    <property type="project" value="TreeGrafter"/>
</dbReference>
<dbReference type="EMBL" id="VCAU01000105">
    <property type="protein sequence ID" value="KAF9885035.1"/>
    <property type="molecule type" value="Genomic_DNA"/>
</dbReference>
<dbReference type="PROSITE" id="PS50850">
    <property type="entry name" value="MFS"/>
    <property type="match status" value="1"/>
</dbReference>
<feature type="transmembrane region" description="Helical" evidence="5">
    <location>
        <begin position="24"/>
        <end position="50"/>
    </location>
</feature>
<keyword evidence="2 5" id="KW-0812">Transmembrane</keyword>
<feature type="transmembrane region" description="Helical" evidence="5">
    <location>
        <begin position="376"/>
        <end position="396"/>
    </location>
</feature>
<dbReference type="InterPro" id="IPR036259">
    <property type="entry name" value="MFS_trans_sf"/>
</dbReference>
<keyword evidence="3 5" id="KW-1133">Transmembrane helix</keyword>
<feature type="transmembrane region" description="Helical" evidence="5">
    <location>
        <begin position="199"/>
        <end position="219"/>
    </location>
</feature>